<proteinExistence type="predicted"/>
<gene>
    <name evidence="2" type="ORF">A2161_02345</name>
</gene>
<dbReference type="InterPro" id="IPR001173">
    <property type="entry name" value="Glyco_trans_2-like"/>
</dbReference>
<accession>A0A1F7RZM6</accession>
<sequence length="227" mass="25015">MGTESGKNVSIIIPSRNEADTIGAVISACQFFGEEILVVDGHSEDATREIAVKAGARVVLDHGYGKGDAVRVGIHESRYNFLVFIDADGSHCPEDIPKLVQPLKNKEAQMTLASRMLGGSDELHGNWTNFIRMVGAGFLTLILNWKWKTTLTDTLNGFRAIPREIGHELQLKCNGFEIELEMISKMLKSGGHIVEIPSHESIRKGGQSKLPNSKGFSFFLKSLPYLF</sequence>
<dbReference type="InterPro" id="IPR050256">
    <property type="entry name" value="Glycosyltransferase_2"/>
</dbReference>
<evidence type="ECO:0000313" key="2">
    <source>
        <dbReference type="EMBL" id="OGL46444.1"/>
    </source>
</evidence>
<dbReference type="SUPFAM" id="SSF53448">
    <property type="entry name" value="Nucleotide-diphospho-sugar transferases"/>
    <property type="match status" value="1"/>
</dbReference>
<dbReference type="PANTHER" id="PTHR48090:SF7">
    <property type="entry name" value="RFBJ PROTEIN"/>
    <property type="match status" value="1"/>
</dbReference>
<dbReference type="Pfam" id="PF00535">
    <property type="entry name" value="Glycos_transf_2"/>
    <property type="match status" value="1"/>
</dbReference>
<reference evidence="2 3" key="1">
    <citation type="journal article" date="2016" name="Nat. Commun.">
        <title>Thousands of microbial genomes shed light on interconnected biogeochemical processes in an aquifer system.</title>
        <authorList>
            <person name="Anantharaman K."/>
            <person name="Brown C.T."/>
            <person name="Hug L.A."/>
            <person name="Sharon I."/>
            <person name="Castelle C.J."/>
            <person name="Probst A.J."/>
            <person name="Thomas B.C."/>
            <person name="Singh A."/>
            <person name="Wilkins M.J."/>
            <person name="Karaoz U."/>
            <person name="Brodie E.L."/>
            <person name="Williams K.H."/>
            <person name="Hubbard S.S."/>
            <person name="Banfield J.F."/>
        </authorList>
    </citation>
    <scope>NUCLEOTIDE SEQUENCE [LARGE SCALE GENOMIC DNA]</scope>
</reference>
<dbReference type="Gene3D" id="3.90.550.10">
    <property type="entry name" value="Spore Coat Polysaccharide Biosynthesis Protein SpsA, Chain A"/>
    <property type="match status" value="1"/>
</dbReference>
<evidence type="ECO:0000259" key="1">
    <source>
        <dbReference type="Pfam" id="PF00535"/>
    </source>
</evidence>
<name>A0A1F7RZM6_9BACT</name>
<feature type="domain" description="Glycosyltransferase 2-like" evidence="1">
    <location>
        <begin position="10"/>
        <end position="159"/>
    </location>
</feature>
<dbReference type="Proteomes" id="UP000179266">
    <property type="component" value="Unassembled WGS sequence"/>
</dbReference>
<dbReference type="InterPro" id="IPR029044">
    <property type="entry name" value="Nucleotide-diphossugar_trans"/>
</dbReference>
<dbReference type="AlphaFoldDB" id="A0A1F7RZM6"/>
<dbReference type="PANTHER" id="PTHR48090">
    <property type="entry name" value="UNDECAPRENYL-PHOSPHATE 4-DEOXY-4-FORMAMIDO-L-ARABINOSE TRANSFERASE-RELATED"/>
    <property type="match status" value="1"/>
</dbReference>
<protein>
    <recommendedName>
        <fullName evidence="1">Glycosyltransferase 2-like domain-containing protein</fullName>
    </recommendedName>
</protein>
<dbReference type="CDD" id="cd04179">
    <property type="entry name" value="DPM_DPG-synthase_like"/>
    <property type="match status" value="1"/>
</dbReference>
<dbReference type="EMBL" id="MGDD01000127">
    <property type="protein sequence ID" value="OGL46444.1"/>
    <property type="molecule type" value="Genomic_DNA"/>
</dbReference>
<evidence type="ECO:0000313" key="3">
    <source>
        <dbReference type="Proteomes" id="UP000179266"/>
    </source>
</evidence>
<comment type="caution">
    <text evidence="2">The sequence shown here is derived from an EMBL/GenBank/DDBJ whole genome shotgun (WGS) entry which is preliminary data.</text>
</comment>
<organism evidence="2 3">
    <name type="scientific">Candidatus Schekmanbacteria bacterium RBG_13_48_7</name>
    <dbReference type="NCBI Taxonomy" id="1817878"/>
    <lineage>
        <taxon>Bacteria</taxon>
        <taxon>Candidatus Schekmaniibacteriota</taxon>
    </lineage>
</organism>